<comment type="caution">
    <text evidence="2">The sequence shown here is derived from an EMBL/GenBank/DDBJ whole genome shotgun (WGS) entry which is preliminary data.</text>
</comment>
<dbReference type="PANTHER" id="PTHR47200">
    <property type="entry name" value="THYLAKOID LUMENAL 15 KDA PROTEIN 1, CHLOROPLASTIC"/>
    <property type="match status" value="1"/>
</dbReference>
<dbReference type="OrthoDB" id="9989223at2759"/>
<name>A0A9K3LCR8_9STRA</name>
<reference evidence="2" key="2">
    <citation type="submission" date="2021-04" db="EMBL/GenBank/DDBJ databases">
        <authorList>
            <person name="Podell S."/>
        </authorList>
    </citation>
    <scope>NUCLEOTIDE SEQUENCE</scope>
    <source>
        <strain evidence="2">Hildebrandi</strain>
    </source>
</reference>
<keyword evidence="1" id="KW-0732">Signal</keyword>
<feature type="chain" id="PRO_5039887540" evidence="1">
    <location>
        <begin position="26"/>
        <end position="255"/>
    </location>
</feature>
<protein>
    <submittedName>
        <fullName evidence="2">Pentapeptide repeat protein</fullName>
    </submittedName>
</protein>
<dbReference type="PANTHER" id="PTHR47200:SF2">
    <property type="entry name" value="THYLAKOID LUMENAL 15 KDA PROTEIN 1, CHLOROPLASTIC"/>
    <property type="match status" value="1"/>
</dbReference>
<dbReference type="EMBL" id="JAGRRH010000014">
    <property type="protein sequence ID" value="KAG7358911.1"/>
    <property type="molecule type" value="Genomic_DNA"/>
</dbReference>
<sequence>MERSLAGRFGWFFLVASITLTRVDAFVTHQQCRCVATRQQQSHLQPLHSFWRHWIPETDFMQVLEASKDRPVERFSQHKTEKLKSNSAVLSLRATLMMAALWIAILGVLPETGMAVSGGGLDYAGTDISGQNFSNSDYKGKDFTQVIAKGTNFAKSNLQGCRFYKAYLVNADFSDADIRGVSMEDTSMDGASLKNAIAAGSYFSASIVDTATVENADFTDAQFPVKSLPLLCDRPDMKGTNPVTGVNTRDSAMCP</sequence>
<proteinExistence type="predicted"/>
<evidence type="ECO:0000256" key="1">
    <source>
        <dbReference type="SAM" id="SignalP"/>
    </source>
</evidence>
<evidence type="ECO:0000313" key="2">
    <source>
        <dbReference type="EMBL" id="KAG7358911.1"/>
    </source>
</evidence>
<keyword evidence="3" id="KW-1185">Reference proteome</keyword>
<dbReference type="InterPro" id="IPR001646">
    <property type="entry name" value="5peptide_repeat"/>
</dbReference>
<dbReference type="InterPro" id="IPR044213">
    <property type="entry name" value="At2g44920-like"/>
</dbReference>
<organism evidence="2 3">
    <name type="scientific">Nitzschia inconspicua</name>
    <dbReference type="NCBI Taxonomy" id="303405"/>
    <lineage>
        <taxon>Eukaryota</taxon>
        <taxon>Sar</taxon>
        <taxon>Stramenopiles</taxon>
        <taxon>Ochrophyta</taxon>
        <taxon>Bacillariophyta</taxon>
        <taxon>Bacillariophyceae</taxon>
        <taxon>Bacillariophycidae</taxon>
        <taxon>Bacillariales</taxon>
        <taxon>Bacillariaceae</taxon>
        <taxon>Nitzschia</taxon>
    </lineage>
</organism>
<accession>A0A9K3LCR8</accession>
<reference evidence="2" key="1">
    <citation type="journal article" date="2021" name="Sci. Rep.">
        <title>Diploid genomic architecture of Nitzschia inconspicua, an elite biomass production diatom.</title>
        <authorList>
            <person name="Oliver A."/>
            <person name="Podell S."/>
            <person name="Pinowska A."/>
            <person name="Traller J.C."/>
            <person name="Smith S.R."/>
            <person name="McClure R."/>
            <person name="Beliaev A."/>
            <person name="Bohutskyi P."/>
            <person name="Hill E.A."/>
            <person name="Rabines A."/>
            <person name="Zheng H."/>
            <person name="Allen L.Z."/>
            <person name="Kuo A."/>
            <person name="Grigoriev I.V."/>
            <person name="Allen A.E."/>
            <person name="Hazlebeck D."/>
            <person name="Allen E.E."/>
        </authorList>
    </citation>
    <scope>NUCLEOTIDE SEQUENCE</scope>
    <source>
        <strain evidence="2">Hildebrandi</strain>
    </source>
</reference>
<gene>
    <name evidence="2" type="ORF">IV203_015500</name>
</gene>
<dbReference type="AlphaFoldDB" id="A0A9K3LCR8"/>
<feature type="signal peptide" evidence="1">
    <location>
        <begin position="1"/>
        <end position="25"/>
    </location>
</feature>
<dbReference type="Proteomes" id="UP000693970">
    <property type="component" value="Unassembled WGS sequence"/>
</dbReference>
<dbReference type="Pfam" id="PF00805">
    <property type="entry name" value="Pentapeptide"/>
    <property type="match status" value="1"/>
</dbReference>
<evidence type="ECO:0000313" key="3">
    <source>
        <dbReference type="Proteomes" id="UP000693970"/>
    </source>
</evidence>